<dbReference type="Pfam" id="PF26639">
    <property type="entry name" value="Het-6_barrel"/>
    <property type="match status" value="1"/>
</dbReference>
<evidence type="ECO:0000313" key="2">
    <source>
        <dbReference type="EMBL" id="KAK5545351.1"/>
    </source>
</evidence>
<gene>
    <name evidence="2" type="ORF">LTR25_000358</name>
</gene>
<dbReference type="InterPro" id="IPR052895">
    <property type="entry name" value="HetReg/Transcr_Mod"/>
</dbReference>
<dbReference type="PANTHER" id="PTHR24148">
    <property type="entry name" value="ANKYRIN REPEAT DOMAIN-CONTAINING PROTEIN 39 HOMOLOG-RELATED"/>
    <property type="match status" value="1"/>
</dbReference>
<dbReference type="Proteomes" id="UP001345827">
    <property type="component" value="Unassembled WGS sequence"/>
</dbReference>
<accession>A0AAV9QM77</accession>
<organism evidence="2 3">
    <name type="scientific">Vermiconidia calcicola</name>
    <dbReference type="NCBI Taxonomy" id="1690605"/>
    <lineage>
        <taxon>Eukaryota</taxon>
        <taxon>Fungi</taxon>
        <taxon>Dikarya</taxon>
        <taxon>Ascomycota</taxon>
        <taxon>Pezizomycotina</taxon>
        <taxon>Dothideomycetes</taxon>
        <taxon>Dothideomycetidae</taxon>
        <taxon>Mycosphaerellales</taxon>
        <taxon>Extremaceae</taxon>
        <taxon>Vermiconidia</taxon>
    </lineage>
</organism>
<dbReference type="AlphaFoldDB" id="A0AAV9QM77"/>
<evidence type="ECO:0000259" key="1">
    <source>
        <dbReference type="Pfam" id="PF06985"/>
    </source>
</evidence>
<evidence type="ECO:0000313" key="3">
    <source>
        <dbReference type="Proteomes" id="UP001345827"/>
    </source>
</evidence>
<dbReference type="EMBL" id="JAXLQG010000001">
    <property type="protein sequence ID" value="KAK5545351.1"/>
    <property type="molecule type" value="Genomic_DNA"/>
</dbReference>
<keyword evidence="3" id="KW-1185">Reference proteome</keyword>
<dbReference type="Pfam" id="PF06985">
    <property type="entry name" value="HET"/>
    <property type="match status" value="1"/>
</dbReference>
<sequence length="485" mass="55183">MGEIYKAAAQVIIWLGEGNSETASAFEALGSMGRARLAMYHSRQEEALELALTVSEQSKENISAVFEMPWFYRLWTVQEVALPDVEKVLSGYPWDVLLNAGAYIQAHPTMKGRWDEATRLQRLISGRLMAARGQVKSHLFSAISGAPVVDTLSIFIAARQKQSTKPEDRVFSLYSVLKELGVQLPLPDYSKPVPQIFAEAAIAFIEKDQSLDMLLEALSDTRRPGLPSWVPDWSSPGWHATDPRRRCLRYDFNAAGSSVSTWTFEDTRRLITRGIFIDLVHDCGPPLQFSDHTDRCMETQNLPLSESENEELSYEMSACFEVLRYWIEIAMRQYAYSTWRARMEAFRRVVFCDGVDLKDKDGRIKSFMRWHDLIMGEDIDDLPRSLIPTNMEVWSTAMTQGSWLHHLSVLRCARNKFFFRTEKGVYGIAVRSVRSEDKIALISGVRVPVVLRQSAGETYCYVGFAVVDGLMDGRSWKETEEIILV</sequence>
<name>A0AAV9QM77_9PEZI</name>
<protein>
    <recommendedName>
        <fullName evidence="1">Heterokaryon incompatibility domain-containing protein</fullName>
    </recommendedName>
</protein>
<reference evidence="2 3" key="1">
    <citation type="submission" date="2023-06" db="EMBL/GenBank/DDBJ databases">
        <title>Black Yeasts Isolated from many extreme environments.</title>
        <authorList>
            <person name="Coleine C."/>
            <person name="Stajich J.E."/>
            <person name="Selbmann L."/>
        </authorList>
    </citation>
    <scope>NUCLEOTIDE SEQUENCE [LARGE SCALE GENOMIC DNA]</scope>
    <source>
        <strain evidence="2 3">CCFEE 5887</strain>
    </source>
</reference>
<feature type="domain" description="Heterokaryon incompatibility" evidence="1">
    <location>
        <begin position="1"/>
        <end position="79"/>
    </location>
</feature>
<comment type="caution">
    <text evidence="2">The sequence shown here is derived from an EMBL/GenBank/DDBJ whole genome shotgun (WGS) entry which is preliminary data.</text>
</comment>
<proteinExistence type="predicted"/>
<dbReference type="PANTHER" id="PTHR24148:SF64">
    <property type="entry name" value="HETEROKARYON INCOMPATIBILITY DOMAIN-CONTAINING PROTEIN"/>
    <property type="match status" value="1"/>
</dbReference>
<dbReference type="InterPro" id="IPR010730">
    <property type="entry name" value="HET"/>
</dbReference>